<dbReference type="InterPro" id="IPR037066">
    <property type="entry name" value="Plug_dom_sf"/>
</dbReference>
<dbReference type="Gene3D" id="2.170.130.10">
    <property type="entry name" value="TonB-dependent receptor, plug domain"/>
    <property type="match status" value="1"/>
</dbReference>
<dbReference type="InterPro" id="IPR012910">
    <property type="entry name" value="Plug_dom"/>
</dbReference>
<evidence type="ECO:0000313" key="14">
    <source>
        <dbReference type="Proteomes" id="UP001597469"/>
    </source>
</evidence>
<dbReference type="NCBIfam" id="TIGR04057">
    <property type="entry name" value="SusC_RagA_signa"/>
    <property type="match status" value="1"/>
</dbReference>
<evidence type="ECO:0000259" key="12">
    <source>
        <dbReference type="Pfam" id="PF07715"/>
    </source>
</evidence>
<dbReference type="EMBL" id="JBHULN010000013">
    <property type="protein sequence ID" value="MFD2572886.1"/>
    <property type="molecule type" value="Genomic_DNA"/>
</dbReference>
<evidence type="ECO:0000256" key="8">
    <source>
        <dbReference type="PROSITE-ProRule" id="PRU01360"/>
    </source>
</evidence>
<accession>A0ABW5M9W6</accession>
<comment type="subcellular location">
    <subcellularLocation>
        <location evidence="1 8">Cell outer membrane</location>
        <topology evidence="1 8">Multi-pass membrane protein</topology>
    </subcellularLocation>
</comment>
<dbReference type="InterPro" id="IPR000531">
    <property type="entry name" value="Beta-barrel_TonB"/>
</dbReference>
<dbReference type="InterPro" id="IPR036942">
    <property type="entry name" value="Beta-barrel_TonB_sf"/>
</dbReference>
<comment type="similarity">
    <text evidence="8 9">Belongs to the TonB-dependent receptor family.</text>
</comment>
<dbReference type="Pfam" id="PF13715">
    <property type="entry name" value="CarbopepD_reg_2"/>
    <property type="match status" value="1"/>
</dbReference>
<dbReference type="PROSITE" id="PS52016">
    <property type="entry name" value="TONB_DEPENDENT_REC_3"/>
    <property type="match status" value="1"/>
</dbReference>
<evidence type="ECO:0000256" key="3">
    <source>
        <dbReference type="ARBA" id="ARBA00022452"/>
    </source>
</evidence>
<evidence type="ECO:0000256" key="1">
    <source>
        <dbReference type="ARBA" id="ARBA00004571"/>
    </source>
</evidence>
<evidence type="ECO:0000256" key="6">
    <source>
        <dbReference type="ARBA" id="ARBA00023136"/>
    </source>
</evidence>
<dbReference type="Gene3D" id="2.40.170.20">
    <property type="entry name" value="TonB-dependent receptor, beta-barrel domain"/>
    <property type="match status" value="1"/>
</dbReference>
<feature type="region of interest" description="Disordered" evidence="10">
    <location>
        <begin position="397"/>
        <end position="421"/>
    </location>
</feature>
<feature type="domain" description="TonB-dependent receptor-like beta-barrel" evidence="11">
    <location>
        <begin position="480"/>
        <end position="989"/>
    </location>
</feature>
<keyword evidence="2 8" id="KW-0813">Transport</keyword>
<keyword evidence="4 8" id="KW-0812">Transmembrane</keyword>
<evidence type="ECO:0000259" key="11">
    <source>
        <dbReference type="Pfam" id="PF00593"/>
    </source>
</evidence>
<keyword evidence="14" id="KW-1185">Reference proteome</keyword>
<evidence type="ECO:0000256" key="10">
    <source>
        <dbReference type="SAM" id="MobiDB-lite"/>
    </source>
</evidence>
<dbReference type="SUPFAM" id="SSF56935">
    <property type="entry name" value="Porins"/>
    <property type="match status" value="1"/>
</dbReference>
<dbReference type="SUPFAM" id="SSF49464">
    <property type="entry name" value="Carboxypeptidase regulatory domain-like"/>
    <property type="match status" value="1"/>
</dbReference>
<dbReference type="NCBIfam" id="TIGR04056">
    <property type="entry name" value="OMP_RagA_SusC"/>
    <property type="match status" value="1"/>
</dbReference>
<keyword evidence="7 8" id="KW-0998">Cell outer membrane</keyword>
<proteinExistence type="inferred from homology"/>
<dbReference type="Pfam" id="PF00593">
    <property type="entry name" value="TonB_dep_Rec_b-barrel"/>
    <property type="match status" value="1"/>
</dbReference>
<gene>
    <name evidence="13" type="ORF">ACFSUS_19750</name>
</gene>
<evidence type="ECO:0000256" key="7">
    <source>
        <dbReference type="ARBA" id="ARBA00023237"/>
    </source>
</evidence>
<protein>
    <submittedName>
        <fullName evidence="13">SusC/RagA family TonB-linked outer membrane protein</fullName>
    </submittedName>
</protein>
<evidence type="ECO:0000256" key="2">
    <source>
        <dbReference type="ARBA" id="ARBA00022448"/>
    </source>
</evidence>
<dbReference type="InterPro" id="IPR023997">
    <property type="entry name" value="TonB-dep_OMP_SusC/RagA_CS"/>
</dbReference>
<dbReference type="InterPro" id="IPR039426">
    <property type="entry name" value="TonB-dep_rcpt-like"/>
</dbReference>
<reference evidence="14" key="1">
    <citation type="journal article" date="2019" name="Int. J. Syst. Evol. Microbiol.">
        <title>The Global Catalogue of Microorganisms (GCM) 10K type strain sequencing project: providing services to taxonomists for standard genome sequencing and annotation.</title>
        <authorList>
            <consortium name="The Broad Institute Genomics Platform"/>
            <consortium name="The Broad Institute Genome Sequencing Center for Infectious Disease"/>
            <person name="Wu L."/>
            <person name="Ma J."/>
        </authorList>
    </citation>
    <scope>NUCLEOTIDE SEQUENCE [LARGE SCALE GENOMIC DNA]</scope>
    <source>
        <strain evidence="14">KCTC 42805</strain>
    </source>
</reference>
<name>A0ABW5M9W6_9BACT</name>
<keyword evidence="5 9" id="KW-0798">TonB box</keyword>
<dbReference type="InterPro" id="IPR023996">
    <property type="entry name" value="TonB-dep_OMP_SusC/RagA"/>
</dbReference>
<feature type="domain" description="TonB-dependent receptor plug" evidence="12">
    <location>
        <begin position="148"/>
        <end position="266"/>
    </location>
</feature>
<dbReference type="RefSeq" id="WP_381525475.1">
    <property type="nucleotide sequence ID" value="NZ_JBHULN010000013.1"/>
</dbReference>
<evidence type="ECO:0000256" key="9">
    <source>
        <dbReference type="RuleBase" id="RU003357"/>
    </source>
</evidence>
<evidence type="ECO:0000313" key="13">
    <source>
        <dbReference type="EMBL" id="MFD2572886.1"/>
    </source>
</evidence>
<evidence type="ECO:0000256" key="4">
    <source>
        <dbReference type="ARBA" id="ARBA00022692"/>
    </source>
</evidence>
<sequence length="1035" mass="111119">MTGLYSSLFPRLFYRQWRIVICLLLAVGILPIQKGSAASVAKPTAFRSNVTLPADITITGQVKDATTNEALAGCTVVLKGTQRGTTTDAQGNFRIGVPNEDAVLVIGFIGFVSQEVRVGNRTSLNVTLTPSASELAQVVVIGYGTTTKKDATGALTTVKSTEFNRGIINSPEQLLQGKVAGVNVTSASGEPGGRQNITIRGPGGVRTGSTPLFVLDGIPLDNSSTSGTNSPLNPLNFLNPQDIESIDVLKDASATAIYGARGANGVVLVTTKKGKAGASNLTLSSSVGISNIARPLPVFSADEYRRQVVAVGGTLDDQRASTDWQRQITRTAITQDYNVGLSGGTDRLTYYGSLSAQNQEGILKNSQFKRYTGRFNASQKFLEDRLTLDVNLTASQTINERPPVSSSSGGPQPGGSGANIIGDAIAANPTYPAYDSTGAPAKYQGVSNPLVTLSLLKDITTINRVVVNVSPSLKITKDLVYKLNLGVDNASSTRDLQALASTVPQQDGRLESIYGNNRNVLVENYFTYTRGWGNHSITALLGHSYQKFKIQERSWSINKFPISPIEPINNVGLGQDLTLANNRPSGSAIENELQSFFSRVNYQYKDKYLLTATVRADGSSKFGANNKYGVFPSFSAGWRLSEEPFLQSGLFSDLKLRAGWGRTGNQEIPSKITQALFTSTVGPTTSYPLDASTNYPAGTTYTRLANPDIQWEVSTQTDVGLDFGLFKGALTGTVDYFRKVSGKILLEVIPADPIQPAATYWTNVPNMTITNQGVELGLNYRYVSKGGFRLDLGGNITFIKNVVNNSPYSVITSGSATGAGLTSATINGYVNGQPIGTFFLREYIGIDEKGVSIYRDIDGDGVGGTDKDRIAAGSALPTKQFNVNGSVAYKGFDLTANFNGVAGNKIYDNTANAFFYKARLVKGLNTTPEGIGEPNESINNAAPVSTRFLKDGSFFRLNNLTLGYNLNPQLIGMKRWISNIRLSATGQNLFVITKYNGYDPEVNTDRTVNGISSYGIDYLSYPKARSFVFGLNVTF</sequence>
<evidence type="ECO:0000256" key="5">
    <source>
        <dbReference type="ARBA" id="ARBA00023077"/>
    </source>
</evidence>
<dbReference type="InterPro" id="IPR008969">
    <property type="entry name" value="CarboxyPept-like_regulatory"/>
</dbReference>
<comment type="caution">
    <text evidence="13">The sequence shown here is derived from an EMBL/GenBank/DDBJ whole genome shotgun (WGS) entry which is preliminary data.</text>
</comment>
<keyword evidence="6 8" id="KW-0472">Membrane</keyword>
<organism evidence="13 14">
    <name type="scientific">Spirosoma soli</name>
    <dbReference type="NCBI Taxonomy" id="1770529"/>
    <lineage>
        <taxon>Bacteria</taxon>
        <taxon>Pseudomonadati</taxon>
        <taxon>Bacteroidota</taxon>
        <taxon>Cytophagia</taxon>
        <taxon>Cytophagales</taxon>
        <taxon>Cytophagaceae</taxon>
        <taxon>Spirosoma</taxon>
    </lineage>
</organism>
<dbReference type="Gene3D" id="2.60.40.1120">
    <property type="entry name" value="Carboxypeptidase-like, regulatory domain"/>
    <property type="match status" value="1"/>
</dbReference>
<dbReference type="Proteomes" id="UP001597469">
    <property type="component" value="Unassembled WGS sequence"/>
</dbReference>
<keyword evidence="3 8" id="KW-1134">Transmembrane beta strand</keyword>
<dbReference type="Pfam" id="PF07715">
    <property type="entry name" value="Plug"/>
    <property type="match status" value="1"/>
</dbReference>